<comment type="caution">
    <text evidence="1">The sequence shown here is derived from an EMBL/GenBank/DDBJ whole genome shotgun (WGS) entry which is preliminary data.</text>
</comment>
<reference evidence="1" key="1">
    <citation type="submission" date="2023-10" db="EMBL/GenBank/DDBJ databases">
        <authorList>
            <person name="Chen Y."/>
            <person name="Shah S."/>
            <person name="Dougan E. K."/>
            <person name="Thang M."/>
            <person name="Chan C."/>
        </authorList>
    </citation>
    <scope>NUCLEOTIDE SEQUENCE [LARGE SCALE GENOMIC DNA]</scope>
</reference>
<organism evidence="1 2">
    <name type="scientific">Prorocentrum cordatum</name>
    <dbReference type="NCBI Taxonomy" id="2364126"/>
    <lineage>
        <taxon>Eukaryota</taxon>
        <taxon>Sar</taxon>
        <taxon>Alveolata</taxon>
        <taxon>Dinophyceae</taxon>
        <taxon>Prorocentrales</taxon>
        <taxon>Prorocentraceae</taxon>
        <taxon>Prorocentrum</taxon>
    </lineage>
</organism>
<protein>
    <recommendedName>
        <fullName evidence="3">Transmembrane protein 98</fullName>
    </recommendedName>
</protein>
<accession>A0ABN9VPP3</accession>
<feature type="non-terminal residue" evidence="1">
    <location>
        <position position="1"/>
    </location>
</feature>
<evidence type="ECO:0008006" key="3">
    <source>
        <dbReference type="Google" id="ProtNLM"/>
    </source>
</evidence>
<name>A0ABN9VPP3_9DINO</name>
<proteinExistence type="predicted"/>
<dbReference type="Proteomes" id="UP001189429">
    <property type="component" value="Unassembled WGS sequence"/>
</dbReference>
<keyword evidence="2" id="KW-1185">Reference proteome</keyword>
<gene>
    <name evidence="1" type="ORF">PCOR1329_LOCUS59198</name>
</gene>
<sequence>GASGAAAASCSKCRGRGWRGAFGPRGLGVIRRPCRHCSEGLLAEAPPAQGGEGGSVTAPDFHDRVTTPAALAAGGVVLGVGAAVAVGIAGVPAAACAVGGVAAGFIPTGHALLNTAVRRAVGALLAVRTKLKSLPRAERWHADLSAYLQVTSATLEHISTMPVEGSTTTLLDCLSEINGVLEKLSNLLTKFADRRRLAKALDQESFHSKRQELMDSLSLWNSSMTHALQALHQDTLTKVLAEVRALAAQSKH</sequence>
<evidence type="ECO:0000313" key="2">
    <source>
        <dbReference type="Proteomes" id="UP001189429"/>
    </source>
</evidence>
<dbReference type="EMBL" id="CAUYUJ010017374">
    <property type="protein sequence ID" value="CAK0874234.1"/>
    <property type="molecule type" value="Genomic_DNA"/>
</dbReference>
<evidence type="ECO:0000313" key="1">
    <source>
        <dbReference type="EMBL" id="CAK0874234.1"/>
    </source>
</evidence>